<sequence length="68" mass="8217">MDKYDEIIHRHRAEQARINAAQEAKRKKLDIILFTVSIILLFALVYLLYDLFNIHLESEKLKHWLETH</sequence>
<gene>
    <name evidence="2" type="ORF">DMB68_13640</name>
</gene>
<name>A0A2V4C028_9FLAO</name>
<keyword evidence="1" id="KW-0472">Membrane</keyword>
<feature type="transmembrane region" description="Helical" evidence="1">
    <location>
        <begin position="31"/>
        <end position="49"/>
    </location>
</feature>
<evidence type="ECO:0000256" key="1">
    <source>
        <dbReference type="SAM" id="Phobius"/>
    </source>
</evidence>
<keyword evidence="1" id="KW-0812">Transmembrane</keyword>
<evidence type="ECO:0000313" key="2">
    <source>
        <dbReference type="EMBL" id="PXY44505.1"/>
    </source>
</evidence>
<protein>
    <submittedName>
        <fullName evidence="2">Uncharacterized protein</fullName>
    </submittedName>
</protein>
<accession>A0A2V4C028</accession>
<dbReference type="Proteomes" id="UP000247681">
    <property type="component" value="Unassembled WGS sequence"/>
</dbReference>
<keyword evidence="3" id="KW-1185">Reference proteome</keyword>
<comment type="caution">
    <text evidence="2">The sequence shown here is derived from an EMBL/GenBank/DDBJ whole genome shotgun (WGS) entry which is preliminary data.</text>
</comment>
<proteinExistence type="predicted"/>
<organism evidence="2 3">
    <name type="scientific">Flavobacterium hydrophilum</name>
    <dbReference type="NCBI Taxonomy" id="2211445"/>
    <lineage>
        <taxon>Bacteria</taxon>
        <taxon>Pseudomonadati</taxon>
        <taxon>Bacteroidota</taxon>
        <taxon>Flavobacteriia</taxon>
        <taxon>Flavobacteriales</taxon>
        <taxon>Flavobacteriaceae</taxon>
        <taxon>Flavobacterium</taxon>
    </lineage>
</organism>
<keyword evidence="1" id="KW-1133">Transmembrane helix</keyword>
<dbReference type="AlphaFoldDB" id="A0A2V4C028"/>
<reference evidence="2 3" key="1">
    <citation type="submission" date="2018-05" db="EMBL/GenBank/DDBJ databases">
        <title>Flavobacterium sp. strain IMCC34758, incomplete genome.</title>
        <authorList>
            <person name="Joung Y."/>
        </authorList>
    </citation>
    <scope>NUCLEOTIDE SEQUENCE [LARGE SCALE GENOMIC DNA]</scope>
    <source>
        <strain evidence="2 3">IMCC34758</strain>
    </source>
</reference>
<evidence type="ECO:0000313" key="3">
    <source>
        <dbReference type="Proteomes" id="UP000247681"/>
    </source>
</evidence>
<dbReference type="EMBL" id="QJHL01000003">
    <property type="protein sequence ID" value="PXY44505.1"/>
    <property type="molecule type" value="Genomic_DNA"/>
</dbReference>